<reference evidence="1 2" key="1">
    <citation type="submission" date="2019-06" db="EMBL/GenBank/DDBJ databases">
        <title>Sorghum-associated microbial communities from plants grown in Nebraska, USA.</title>
        <authorList>
            <person name="Schachtman D."/>
        </authorList>
    </citation>
    <scope>NUCLEOTIDE SEQUENCE [LARGE SCALE GENOMIC DNA]</scope>
    <source>
        <strain evidence="1 2">2482</strain>
    </source>
</reference>
<protein>
    <submittedName>
        <fullName evidence="1">Glycosyltransferase involved in cell wall biosynthesis</fullName>
    </submittedName>
</protein>
<dbReference type="PANTHER" id="PTHR12526:SF584">
    <property type="entry name" value="GLYCOSYLTRANSFERASE"/>
    <property type="match status" value="1"/>
</dbReference>
<evidence type="ECO:0000313" key="1">
    <source>
        <dbReference type="EMBL" id="TWD96466.1"/>
    </source>
</evidence>
<gene>
    <name evidence="1" type="ORF">FB550_111124</name>
</gene>
<dbReference type="PANTHER" id="PTHR12526">
    <property type="entry name" value="GLYCOSYLTRANSFERASE"/>
    <property type="match status" value="1"/>
</dbReference>
<keyword evidence="2" id="KW-1185">Reference proteome</keyword>
<dbReference type="CDD" id="cd03801">
    <property type="entry name" value="GT4_PimA-like"/>
    <property type="match status" value="1"/>
</dbReference>
<evidence type="ECO:0000313" key="2">
    <source>
        <dbReference type="Proteomes" id="UP000319671"/>
    </source>
</evidence>
<sequence>MGLNLHENMRVLVIDDCIPAPELGWGYPRADLILNCLLDIGCEVSLLPLQNPKKIQPHTDLLKEKGIKIKTPDRSNLKQFFRKKKDRYDVIWISRTLNMIQTIDIIRKINPTQKVIYDTETFSPARDILRRELYGKKLSEDKKKSIIQKELDLMNKADMVVAVSERERKTIENFGIKPVEMLSFSMDAYPTSSPFKERMDILFVGAFLDSPSANEDSIIYFVNEIYPKVYKALGAKLWIVGTGSDQVRSIKKLNSDNIVVAGKIEKLWDVYDRCKVFVVPTRYASGIPLKLIGSLAHGLPCVVTPLIAEQLELNENTVLIGADPEDFAQKIIQCYTDEKTWMGLRESGLQHIKNEFQLQKFKQNLIKIMQGIRENKD</sequence>
<proteinExistence type="predicted"/>
<dbReference type="RefSeq" id="WP_144566952.1">
    <property type="nucleotide sequence ID" value="NZ_VIVN01000011.1"/>
</dbReference>
<organism evidence="1 2">
    <name type="scientific">Neobacillus bataviensis</name>
    <dbReference type="NCBI Taxonomy" id="220685"/>
    <lineage>
        <taxon>Bacteria</taxon>
        <taxon>Bacillati</taxon>
        <taxon>Bacillota</taxon>
        <taxon>Bacilli</taxon>
        <taxon>Bacillales</taxon>
        <taxon>Bacillaceae</taxon>
        <taxon>Neobacillus</taxon>
    </lineage>
</organism>
<keyword evidence="1" id="KW-0808">Transferase</keyword>
<dbReference type="AlphaFoldDB" id="A0A561CZ05"/>
<accession>A0A561CZ05</accession>
<name>A0A561CZ05_9BACI</name>
<dbReference type="Proteomes" id="UP000319671">
    <property type="component" value="Unassembled WGS sequence"/>
</dbReference>
<dbReference type="Pfam" id="PF13692">
    <property type="entry name" value="Glyco_trans_1_4"/>
    <property type="match status" value="1"/>
</dbReference>
<comment type="caution">
    <text evidence="1">The sequence shown here is derived from an EMBL/GenBank/DDBJ whole genome shotgun (WGS) entry which is preliminary data.</text>
</comment>
<dbReference type="SUPFAM" id="SSF53756">
    <property type="entry name" value="UDP-Glycosyltransferase/glycogen phosphorylase"/>
    <property type="match status" value="1"/>
</dbReference>
<dbReference type="Gene3D" id="3.40.50.2000">
    <property type="entry name" value="Glycogen Phosphorylase B"/>
    <property type="match status" value="2"/>
</dbReference>
<dbReference type="GO" id="GO:0016740">
    <property type="term" value="F:transferase activity"/>
    <property type="evidence" value="ECO:0007669"/>
    <property type="project" value="UniProtKB-KW"/>
</dbReference>
<dbReference type="EMBL" id="VIVN01000011">
    <property type="protein sequence ID" value="TWD96466.1"/>
    <property type="molecule type" value="Genomic_DNA"/>
</dbReference>